<accession>A0A9N9EX32</accession>
<sequence>CIMSVNNSENNNSKELDSTPTFDIYSLLDKEFIVELSSDSNTEANADGSDEPPSK</sequence>
<name>A0A9N9EX32_9GLOM</name>
<protein>
    <submittedName>
        <fullName evidence="1">2379_t:CDS:1</fullName>
    </submittedName>
</protein>
<dbReference type="AlphaFoldDB" id="A0A9N9EX32"/>
<dbReference type="Proteomes" id="UP000789396">
    <property type="component" value="Unassembled WGS sequence"/>
</dbReference>
<gene>
    <name evidence="1" type="ORF">RFULGI_LOCUS10208</name>
</gene>
<evidence type="ECO:0000313" key="2">
    <source>
        <dbReference type="Proteomes" id="UP000789396"/>
    </source>
</evidence>
<reference evidence="1" key="1">
    <citation type="submission" date="2021-06" db="EMBL/GenBank/DDBJ databases">
        <authorList>
            <person name="Kallberg Y."/>
            <person name="Tangrot J."/>
            <person name="Rosling A."/>
        </authorList>
    </citation>
    <scope>NUCLEOTIDE SEQUENCE</scope>
    <source>
        <strain evidence="1">IN212</strain>
    </source>
</reference>
<evidence type="ECO:0000313" key="1">
    <source>
        <dbReference type="EMBL" id="CAG8696065.1"/>
    </source>
</evidence>
<proteinExistence type="predicted"/>
<organism evidence="1 2">
    <name type="scientific">Racocetra fulgida</name>
    <dbReference type="NCBI Taxonomy" id="60492"/>
    <lineage>
        <taxon>Eukaryota</taxon>
        <taxon>Fungi</taxon>
        <taxon>Fungi incertae sedis</taxon>
        <taxon>Mucoromycota</taxon>
        <taxon>Glomeromycotina</taxon>
        <taxon>Glomeromycetes</taxon>
        <taxon>Diversisporales</taxon>
        <taxon>Gigasporaceae</taxon>
        <taxon>Racocetra</taxon>
    </lineage>
</organism>
<keyword evidence="2" id="KW-1185">Reference proteome</keyword>
<comment type="caution">
    <text evidence="1">The sequence shown here is derived from an EMBL/GenBank/DDBJ whole genome shotgun (WGS) entry which is preliminary data.</text>
</comment>
<feature type="non-terminal residue" evidence="1">
    <location>
        <position position="1"/>
    </location>
</feature>
<dbReference type="EMBL" id="CAJVPZ010019755">
    <property type="protein sequence ID" value="CAG8696065.1"/>
    <property type="molecule type" value="Genomic_DNA"/>
</dbReference>